<dbReference type="InterPro" id="IPR004589">
    <property type="entry name" value="DNA_helicase_ATP-dep_RecQ"/>
</dbReference>
<feature type="region of interest" description="Disordered" evidence="8">
    <location>
        <begin position="603"/>
        <end position="630"/>
    </location>
</feature>
<dbReference type="SMART" id="SM00490">
    <property type="entry name" value="HELICc"/>
    <property type="match status" value="1"/>
</dbReference>
<feature type="compositionally biased region" description="Basic and acidic residues" evidence="8">
    <location>
        <begin position="693"/>
        <end position="705"/>
    </location>
</feature>
<keyword evidence="5 7" id="KW-0067">ATP-binding</keyword>
<dbReference type="PANTHER" id="PTHR13710">
    <property type="entry name" value="DNA HELICASE RECQ FAMILY MEMBER"/>
    <property type="match status" value="1"/>
</dbReference>
<dbReference type="InterPro" id="IPR027417">
    <property type="entry name" value="P-loop_NTPase"/>
</dbReference>
<dbReference type="NCBIfam" id="TIGR00614">
    <property type="entry name" value="recQ_fam"/>
    <property type="match status" value="1"/>
</dbReference>
<evidence type="ECO:0000313" key="12">
    <source>
        <dbReference type="Proteomes" id="UP001153069"/>
    </source>
</evidence>
<organism evidence="11 12">
    <name type="scientific">Seminavis robusta</name>
    <dbReference type="NCBI Taxonomy" id="568900"/>
    <lineage>
        <taxon>Eukaryota</taxon>
        <taxon>Sar</taxon>
        <taxon>Stramenopiles</taxon>
        <taxon>Ochrophyta</taxon>
        <taxon>Bacillariophyta</taxon>
        <taxon>Bacillariophyceae</taxon>
        <taxon>Bacillariophycidae</taxon>
        <taxon>Naviculales</taxon>
        <taxon>Naviculaceae</taxon>
        <taxon>Seminavis</taxon>
    </lineage>
</organism>
<feature type="domain" description="Helicase C-terminal" evidence="10">
    <location>
        <begin position="370"/>
        <end position="534"/>
    </location>
</feature>
<evidence type="ECO:0000259" key="10">
    <source>
        <dbReference type="PROSITE" id="PS51194"/>
    </source>
</evidence>
<evidence type="ECO:0000256" key="8">
    <source>
        <dbReference type="SAM" id="MobiDB-lite"/>
    </source>
</evidence>
<keyword evidence="2 7" id="KW-0547">Nucleotide-binding</keyword>
<dbReference type="InterPro" id="IPR014001">
    <property type="entry name" value="Helicase_ATP-bd"/>
</dbReference>
<dbReference type="EC" id="5.6.2.4" evidence="7"/>
<dbReference type="GO" id="GO:0016787">
    <property type="term" value="F:hydrolase activity"/>
    <property type="evidence" value="ECO:0007669"/>
    <property type="project" value="UniProtKB-KW"/>
</dbReference>
<dbReference type="OrthoDB" id="10261556at2759"/>
<dbReference type="EMBL" id="CAICTM010000407">
    <property type="protein sequence ID" value="CAB9509854.1"/>
    <property type="molecule type" value="Genomic_DNA"/>
</dbReference>
<dbReference type="FunFam" id="3.40.50.300:FF:001389">
    <property type="entry name" value="ATP-dependent DNA helicase RecQ"/>
    <property type="match status" value="1"/>
</dbReference>
<dbReference type="GO" id="GO:0000724">
    <property type="term" value="P:double-strand break repair via homologous recombination"/>
    <property type="evidence" value="ECO:0007669"/>
    <property type="project" value="TreeGrafter"/>
</dbReference>
<evidence type="ECO:0000256" key="4">
    <source>
        <dbReference type="ARBA" id="ARBA00022806"/>
    </source>
</evidence>
<protein>
    <recommendedName>
        <fullName evidence="7">ATP-dependent DNA helicase</fullName>
        <ecNumber evidence="7">5.6.2.4</ecNumber>
    </recommendedName>
</protein>
<dbReference type="PROSITE" id="PS51194">
    <property type="entry name" value="HELICASE_CTER"/>
    <property type="match status" value="1"/>
</dbReference>
<dbReference type="CDD" id="cd17920">
    <property type="entry name" value="DEXHc_RecQ"/>
    <property type="match status" value="1"/>
</dbReference>
<reference evidence="11" key="1">
    <citation type="submission" date="2020-06" db="EMBL/GenBank/DDBJ databases">
        <authorList>
            <consortium name="Plant Systems Biology data submission"/>
        </authorList>
    </citation>
    <scope>NUCLEOTIDE SEQUENCE</scope>
    <source>
        <strain evidence="11">D6</strain>
    </source>
</reference>
<dbReference type="InterPro" id="IPR011545">
    <property type="entry name" value="DEAD/DEAH_box_helicase_dom"/>
</dbReference>
<keyword evidence="7" id="KW-0539">Nucleus</keyword>
<evidence type="ECO:0000256" key="2">
    <source>
        <dbReference type="ARBA" id="ARBA00022741"/>
    </source>
</evidence>
<dbReference type="SUPFAM" id="SSF52540">
    <property type="entry name" value="P-loop containing nucleoside triphosphate hydrolases"/>
    <property type="match status" value="1"/>
</dbReference>
<evidence type="ECO:0000313" key="11">
    <source>
        <dbReference type="EMBL" id="CAB9509854.1"/>
    </source>
</evidence>
<dbReference type="Pfam" id="PF00271">
    <property type="entry name" value="Helicase_C"/>
    <property type="match status" value="1"/>
</dbReference>
<dbReference type="PROSITE" id="PS51192">
    <property type="entry name" value="HELICASE_ATP_BIND_1"/>
    <property type="match status" value="1"/>
</dbReference>
<proteinExistence type="inferred from homology"/>
<dbReference type="Pfam" id="PF00270">
    <property type="entry name" value="DEAD"/>
    <property type="match status" value="1"/>
</dbReference>
<dbReference type="Pfam" id="PF16124">
    <property type="entry name" value="RecQ_Zn_bind"/>
    <property type="match status" value="1"/>
</dbReference>
<dbReference type="GO" id="GO:0009378">
    <property type="term" value="F:four-way junction helicase activity"/>
    <property type="evidence" value="ECO:0007669"/>
    <property type="project" value="TreeGrafter"/>
</dbReference>
<dbReference type="Gene3D" id="3.40.50.300">
    <property type="entry name" value="P-loop containing nucleotide triphosphate hydrolases"/>
    <property type="match status" value="2"/>
</dbReference>
<accession>A0A9N8E1B4</accession>
<dbReference type="Proteomes" id="UP001153069">
    <property type="component" value="Unassembled WGS sequence"/>
</dbReference>
<feature type="domain" description="Helicase ATP-binding" evidence="9">
    <location>
        <begin position="152"/>
        <end position="341"/>
    </location>
</feature>
<comment type="catalytic activity">
    <reaction evidence="7">
        <text>ATP + H2O = ADP + phosphate + H(+)</text>
        <dbReference type="Rhea" id="RHEA:13065"/>
        <dbReference type="ChEBI" id="CHEBI:15377"/>
        <dbReference type="ChEBI" id="CHEBI:15378"/>
        <dbReference type="ChEBI" id="CHEBI:30616"/>
        <dbReference type="ChEBI" id="CHEBI:43474"/>
        <dbReference type="ChEBI" id="CHEBI:456216"/>
    </reaction>
</comment>
<dbReference type="InterPro" id="IPR001650">
    <property type="entry name" value="Helicase_C-like"/>
</dbReference>
<dbReference type="GO" id="GO:0005737">
    <property type="term" value="C:cytoplasm"/>
    <property type="evidence" value="ECO:0007669"/>
    <property type="project" value="TreeGrafter"/>
</dbReference>
<feature type="region of interest" description="Disordered" evidence="8">
    <location>
        <begin position="755"/>
        <end position="779"/>
    </location>
</feature>
<keyword evidence="4 7" id="KW-0347">Helicase</keyword>
<feature type="region of interest" description="Disordered" evidence="8">
    <location>
        <begin position="682"/>
        <end position="732"/>
    </location>
</feature>
<comment type="similarity">
    <text evidence="1 7">Belongs to the helicase family. RecQ subfamily.</text>
</comment>
<feature type="compositionally biased region" description="Basic and acidic residues" evidence="8">
    <location>
        <begin position="617"/>
        <end position="630"/>
    </location>
</feature>
<dbReference type="SMART" id="SM00487">
    <property type="entry name" value="DEXDc"/>
    <property type="match status" value="1"/>
</dbReference>
<dbReference type="GO" id="GO:0005694">
    <property type="term" value="C:chromosome"/>
    <property type="evidence" value="ECO:0007669"/>
    <property type="project" value="TreeGrafter"/>
</dbReference>
<feature type="compositionally biased region" description="Basic and acidic residues" evidence="8">
    <location>
        <begin position="714"/>
        <end position="732"/>
    </location>
</feature>
<dbReference type="PANTHER" id="PTHR13710:SF155">
    <property type="entry name" value="ATP-DEPENDENT DNA HELICASE Q-LIKE 3"/>
    <property type="match status" value="1"/>
</dbReference>
<evidence type="ECO:0000256" key="7">
    <source>
        <dbReference type="RuleBase" id="RU364117"/>
    </source>
</evidence>
<evidence type="ECO:0000256" key="6">
    <source>
        <dbReference type="ARBA" id="ARBA00034617"/>
    </source>
</evidence>
<dbReference type="AlphaFoldDB" id="A0A9N8E1B4"/>
<dbReference type="GO" id="GO:0043138">
    <property type="term" value="F:3'-5' DNA helicase activity"/>
    <property type="evidence" value="ECO:0007669"/>
    <property type="project" value="UniProtKB-EC"/>
</dbReference>
<evidence type="ECO:0000256" key="5">
    <source>
        <dbReference type="ARBA" id="ARBA00022840"/>
    </source>
</evidence>
<dbReference type="GO" id="GO:0005524">
    <property type="term" value="F:ATP binding"/>
    <property type="evidence" value="ECO:0007669"/>
    <property type="project" value="UniProtKB-KW"/>
</dbReference>
<keyword evidence="3 7" id="KW-0378">Hydrolase</keyword>
<dbReference type="GO" id="GO:0003676">
    <property type="term" value="F:nucleic acid binding"/>
    <property type="evidence" value="ECO:0007669"/>
    <property type="project" value="InterPro"/>
</dbReference>
<sequence>MGWNCEACSYRNVNDTAGSCFICETTREKKAKAKSSGNVAIVGKASSNAACSDNAKKRKTGSQTTLSGNLVDEKASAAKASKKPRAAISNAAKMPASSTTTKVQTTLSLGLVPSGYGPISSDSYTDKATRCRKVLRDVFKIEKLRNQQPRAVECALKGHSQIIVMATGGGKSLCYQLPAVVIGGTTIVISPLIALMKDQVQALTKKGISAACVNSSNKESENNQILSAVLGRNLNTTTNTKKTDQNARKPINLLYVTPESLGTSRMQNILNELHKKNRLAGFAIDEAHCISSYGHDFRPAYRKLDYIRNQFPDLSVMALTATASPAVLKDIKKNLKLERAPCHVGSFDRPNIFYKVHYKDGLDSIAEGGSLADLAKFVKKQHRRAAKENNECSGLVYVHKKADTTFLAKELTKRTQLQVGAYNGGMKPADRTKVQEDWLSGKVQCCVATVALGMGIDLAHVRYVVHWSIPKTMDGFYQESGRAGRDGLPAISLVYFSRDDANLFSFLIRKEAEKRQGKNGGAADNAEATQRKLDALECVVGYCTTASCRRHCVLKYFGEKDTDPKTICQKSCDVCQNPEKMEKAISAAESMRALSKQKQMAKTTKEKNRWNGQWTRPHGDGDGEDWDGGRQEDWEVEGLGITGEAKAPKSIGSGSFVSAASRLDSLARLEAKEREEGAKEEYGGFVKFKASSARRDRDPFPEHIRLSIQSAIDNKQKSKPKEKEQSSADLKASAEKIRAELAEIEAKKAALKARSSSVVVPAALPPPPPVSFKQRRRKP</sequence>
<keyword evidence="12" id="KW-1185">Reference proteome</keyword>
<evidence type="ECO:0000259" key="9">
    <source>
        <dbReference type="PROSITE" id="PS51192"/>
    </source>
</evidence>
<gene>
    <name evidence="11" type="ORF">SEMRO_408_G136820.1</name>
</gene>
<comment type="subcellular location">
    <subcellularLocation>
        <location evidence="7">Nucleus</location>
    </subcellularLocation>
</comment>
<name>A0A9N8E1B4_9STRA</name>
<comment type="catalytic activity">
    <reaction evidence="6 7">
        <text>Couples ATP hydrolysis with the unwinding of duplex DNA by translocating in the 3'-5' direction.</text>
        <dbReference type="EC" id="5.6.2.4"/>
    </reaction>
</comment>
<dbReference type="InterPro" id="IPR032284">
    <property type="entry name" value="RecQ_Zn-bd"/>
</dbReference>
<dbReference type="GO" id="GO:0005634">
    <property type="term" value="C:nucleus"/>
    <property type="evidence" value="ECO:0007669"/>
    <property type="project" value="UniProtKB-SubCell"/>
</dbReference>
<evidence type="ECO:0000256" key="3">
    <source>
        <dbReference type="ARBA" id="ARBA00022801"/>
    </source>
</evidence>
<comment type="caution">
    <text evidence="11">The sequence shown here is derived from an EMBL/GenBank/DDBJ whole genome shotgun (WGS) entry which is preliminary data.</text>
</comment>
<evidence type="ECO:0000256" key="1">
    <source>
        <dbReference type="ARBA" id="ARBA00005446"/>
    </source>
</evidence>